<dbReference type="InterPro" id="IPR011701">
    <property type="entry name" value="MFS"/>
</dbReference>
<evidence type="ECO:0000256" key="1">
    <source>
        <dbReference type="ARBA" id="ARBA00004141"/>
    </source>
</evidence>
<dbReference type="PANTHER" id="PTHR48021">
    <property type="match status" value="1"/>
</dbReference>
<dbReference type="InterPro" id="IPR020846">
    <property type="entry name" value="MFS_dom"/>
</dbReference>
<sequence>MTHGEDGKASHQNYASFTIMCCLWLTVGMNNASVAWTLKDISESQELDLRQESLVVSGFAMGYCLGPVTMGVLLDKLGRRPTLLLCCIVPSLCQAATAALSVGLAKGWAFALALSYLRCCQGLCSGGATMSSKVYLNETLPPSCRDAMMSMVHTQLQLGGIVLTIAALFWHSWQQLHAVLAVPGLVTFLLLLSPELCPESLAQRSEDPGLAELLRPPLRRRVAALVANQFFHRLCQQGNDAWGMKSLDTDFRAMVSSVKFICKILGGLLAASASQRLGTLPVLLGGYMTCSVGTLAFAMANEKMSLSVAWGVANLGEEVANVLAMTSTVQAFPKHLRGRGVSLVSAPTALAGVFAGSLGTLSAHNPKAPFLVTASSMVLSGSILLLFSGCIFQPCRPAEKQD</sequence>
<feature type="transmembrane region" description="Helical" evidence="2">
    <location>
        <begin position="81"/>
        <end position="102"/>
    </location>
</feature>
<feature type="transmembrane region" description="Helical" evidence="2">
    <location>
        <begin position="151"/>
        <end position="170"/>
    </location>
</feature>
<feature type="transmembrane region" description="Helical" evidence="2">
    <location>
        <begin position="176"/>
        <end position="194"/>
    </location>
</feature>
<dbReference type="Gene3D" id="1.20.1250.20">
    <property type="entry name" value="MFS general substrate transporter like domains"/>
    <property type="match status" value="2"/>
</dbReference>
<feature type="transmembrane region" description="Helical" evidence="2">
    <location>
        <begin position="370"/>
        <end position="392"/>
    </location>
</feature>
<feature type="transmembrane region" description="Helical" evidence="2">
    <location>
        <begin position="54"/>
        <end position="74"/>
    </location>
</feature>
<comment type="caution">
    <text evidence="4">The sequence shown here is derived from an EMBL/GenBank/DDBJ whole genome shotgun (WGS) entry which is preliminary data.</text>
</comment>
<dbReference type="PANTHER" id="PTHR48021:SF1">
    <property type="entry name" value="GH07001P-RELATED"/>
    <property type="match status" value="1"/>
</dbReference>
<feature type="transmembrane region" description="Helical" evidence="2">
    <location>
        <begin position="340"/>
        <end position="358"/>
    </location>
</feature>
<name>A0AA36HMU9_9DINO</name>
<feature type="domain" description="Major facilitator superfamily (MFS) profile" evidence="3">
    <location>
        <begin position="16"/>
        <end position="392"/>
    </location>
</feature>
<feature type="transmembrane region" description="Helical" evidence="2">
    <location>
        <begin position="279"/>
        <end position="300"/>
    </location>
</feature>
<gene>
    <name evidence="4" type="ORF">EVOR1521_LOCUS2230</name>
</gene>
<dbReference type="AlphaFoldDB" id="A0AA36HMU9"/>
<evidence type="ECO:0000313" key="4">
    <source>
        <dbReference type="EMBL" id="CAJ1372079.1"/>
    </source>
</evidence>
<comment type="subcellular location">
    <subcellularLocation>
        <location evidence="1">Membrane</location>
        <topology evidence="1">Multi-pass membrane protein</topology>
    </subcellularLocation>
</comment>
<dbReference type="PROSITE" id="PS50850">
    <property type="entry name" value="MFS"/>
    <property type="match status" value="1"/>
</dbReference>
<dbReference type="InterPro" id="IPR050549">
    <property type="entry name" value="MFS_Trehalose_Transporter"/>
</dbReference>
<keyword evidence="2" id="KW-1133">Transmembrane helix</keyword>
<feature type="transmembrane region" description="Helical" evidence="2">
    <location>
        <begin position="12"/>
        <end position="34"/>
    </location>
</feature>
<dbReference type="EMBL" id="CAUJNA010000113">
    <property type="protein sequence ID" value="CAJ1372079.1"/>
    <property type="molecule type" value="Genomic_DNA"/>
</dbReference>
<accession>A0AA36HMU9</accession>
<dbReference type="SUPFAM" id="SSF103473">
    <property type="entry name" value="MFS general substrate transporter"/>
    <property type="match status" value="1"/>
</dbReference>
<keyword evidence="5" id="KW-1185">Reference proteome</keyword>
<organism evidence="4 5">
    <name type="scientific">Effrenium voratum</name>
    <dbReference type="NCBI Taxonomy" id="2562239"/>
    <lineage>
        <taxon>Eukaryota</taxon>
        <taxon>Sar</taxon>
        <taxon>Alveolata</taxon>
        <taxon>Dinophyceae</taxon>
        <taxon>Suessiales</taxon>
        <taxon>Symbiodiniaceae</taxon>
        <taxon>Effrenium</taxon>
    </lineage>
</organism>
<dbReference type="Pfam" id="PF07690">
    <property type="entry name" value="MFS_1"/>
    <property type="match status" value="2"/>
</dbReference>
<proteinExistence type="predicted"/>
<reference evidence="4" key="1">
    <citation type="submission" date="2023-08" db="EMBL/GenBank/DDBJ databases">
        <authorList>
            <person name="Chen Y."/>
            <person name="Shah S."/>
            <person name="Dougan E. K."/>
            <person name="Thang M."/>
            <person name="Chan C."/>
        </authorList>
    </citation>
    <scope>NUCLEOTIDE SEQUENCE</scope>
</reference>
<keyword evidence="2" id="KW-0812">Transmembrane</keyword>
<keyword evidence="2" id="KW-0472">Membrane</keyword>
<dbReference type="InterPro" id="IPR036259">
    <property type="entry name" value="MFS_trans_sf"/>
</dbReference>
<evidence type="ECO:0000256" key="2">
    <source>
        <dbReference type="SAM" id="Phobius"/>
    </source>
</evidence>
<evidence type="ECO:0000259" key="3">
    <source>
        <dbReference type="PROSITE" id="PS50850"/>
    </source>
</evidence>
<dbReference type="GO" id="GO:0016020">
    <property type="term" value="C:membrane"/>
    <property type="evidence" value="ECO:0007669"/>
    <property type="project" value="UniProtKB-SubCell"/>
</dbReference>
<dbReference type="Proteomes" id="UP001178507">
    <property type="component" value="Unassembled WGS sequence"/>
</dbReference>
<dbReference type="GO" id="GO:0022857">
    <property type="term" value="F:transmembrane transporter activity"/>
    <property type="evidence" value="ECO:0007669"/>
    <property type="project" value="InterPro"/>
</dbReference>
<evidence type="ECO:0000313" key="5">
    <source>
        <dbReference type="Proteomes" id="UP001178507"/>
    </source>
</evidence>
<protein>
    <recommendedName>
        <fullName evidence="3">Major facilitator superfamily (MFS) profile domain-containing protein</fullName>
    </recommendedName>
</protein>